<feature type="region of interest" description="Disordered" evidence="1">
    <location>
        <begin position="113"/>
        <end position="136"/>
    </location>
</feature>
<keyword evidence="3" id="KW-1185">Reference proteome</keyword>
<dbReference type="InterPro" id="IPR043549">
    <property type="entry name" value="C2C4C/C2C4D"/>
</dbReference>
<dbReference type="AlphaFoldDB" id="A0AAW1C6C8"/>
<evidence type="ECO:0000313" key="3">
    <source>
        <dbReference type="Proteomes" id="UP001474421"/>
    </source>
</evidence>
<accession>A0AAW1C6C8</accession>
<dbReference type="EMBL" id="JAOTOJ010000001">
    <property type="protein sequence ID" value="KAK9409125.1"/>
    <property type="molecule type" value="Genomic_DNA"/>
</dbReference>
<name>A0AAW1C6C8_CROAD</name>
<feature type="compositionally biased region" description="Basic and acidic residues" evidence="1">
    <location>
        <begin position="117"/>
        <end position="134"/>
    </location>
</feature>
<dbReference type="PANTHER" id="PTHR46291:SF4">
    <property type="entry name" value="C2 CALCIUM-DEPENDENT DOMAIN-CONTAINING PROTEIN 4C-LIKE"/>
    <property type="match status" value="1"/>
</dbReference>
<evidence type="ECO:0000313" key="2">
    <source>
        <dbReference type="EMBL" id="KAK9409125.1"/>
    </source>
</evidence>
<protein>
    <submittedName>
        <fullName evidence="2">C2 calcium-dependent domain-containing protein 4A-like</fullName>
    </submittedName>
</protein>
<sequence>MVTPDRIPEFIIPSLDLLDERKHLGKVKALEQMSRNKIKDCHRFPQGSFLTCCSRVELDLGVNDIPADSVTQAALSLPHLPKIITPYGFVSLGQSPHVTKEEALFFQFGLASSSDPNTKRDLDSQGGDRLHSDGDSVQAACTNSSLRDHCPYRAQVVSQAHLSESSSSSIKNRYRLKLSDPGEVQDTDVFSKSSAFLATTCSDLDCPSLSLQKRPKNRFQNILKKHCACLRNLKGMKMPSWYPTTDATCYSKESKTWDMSKK</sequence>
<organism evidence="2 3">
    <name type="scientific">Crotalus adamanteus</name>
    <name type="common">Eastern diamondback rattlesnake</name>
    <dbReference type="NCBI Taxonomy" id="8729"/>
    <lineage>
        <taxon>Eukaryota</taxon>
        <taxon>Metazoa</taxon>
        <taxon>Chordata</taxon>
        <taxon>Craniata</taxon>
        <taxon>Vertebrata</taxon>
        <taxon>Euteleostomi</taxon>
        <taxon>Lepidosauria</taxon>
        <taxon>Squamata</taxon>
        <taxon>Bifurcata</taxon>
        <taxon>Unidentata</taxon>
        <taxon>Episquamata</taxon>
        <taxon>Toxicofera</taxon>
        <taxon>Serpentes</taxon>
        <taxon>Colubroidea</taxon>
        <taxon>Viperidae</taxon>
        <taxon>Crotalinae</taxon>
        <taxon>Crotalus</taxon>
    </lineage>
</organism>
<comment type="caution">
    <text evidence="2">The sequence shown here is derived from an EMBL/GenBank/DDBJ whole genome shotgun (WGS) entry which is preliminary data.</text>
</comment>
<proteinExistence type="predicted"/>
<reference evidence="2 3" key="1">
    <citation type="journal article" date="2024" name="Proc. Natl. Acad. Sci. U.S.A.">
        <title>The genetic regulatory architecture and epigenomic basis for age-related changes in rattlesnake venom.</title>
        <authorList>
            <person name="Hogan M.P."/>
            <person name="Holding M.L."/>
            <person name="Nystrom G.S."/>
            <person name="Colston T.J."/>
            <person name="Bartlett D.A."/>
            <person name="Mason A.J."/>
            <person name="Ellsworth S.A."/>
            <person name="Rautsaw R.M."/>
            <person name="Lawrence K.C."/>
            <person name="Strickland J.L."/>
            <person name="He B."/>
            <person name="Fraser P."/>
            <person name="Margres M.J."/>
            <person name="Gilbert D.M."/>
            <person name="Gibbs H.L."/>
            <person name="Parkinson C.L."/>
            <person name="Rokyta D.R."/>
        </authorList>
    </citation>
    <scope>NUCLEOTIDE SEQUENCE [LARGE SCALE GENOMIC DNA]</scope>
    <source>
        <strain evidence="2">DRR0105</strain>
    </source>
</reference>
<gene>
    <name evidence="2" type="ORF">NXF25_000300</name>
</gene>
<dbReference type="Proteomes" id="UP001474421">
    <property type="component" value="Unassembled WGS sequence"/>
</dbReference>
<dbReference type="PANTHER" id="PTHR46291">
    <property type="entry name" value="C2 DOMAIN-CONTAINING PROTEIN"/>
    <property type="match status" value="1"/>
</dbReference>
<evidence type="ECO:0000256" key="1">
    <source>
        <dbReference type="SAM" id="MobiDB-lite"/>
    </source>
</evidence>